<reference evidence="2 3" key="1">
    <citation type="journal article" date="2013" name="PLoS Genet.">
        <title>Genomic mechanisms accounting for the adaptation to parasitism in nematode-trapping fungi.</title>
        <authorList>
            <person name="Meerupati T."/>
            <person name="Andersson K.M."/>
            <person name="Friman E."/>
            <person name="Kumar D."/>
            <person name="Tunlid A."/>
            <person name="Ahren D."/>
        </authorList>
    </citation>
    <scope>NUCLEOTIDE SEQUENCE [LARGE SCALE GENOMIC DNA]</scope>
    <source>
        <strain evidence="2 3">CBS 200.50</strain>
    </source>
</reference>
<comment type="caution">
    <text evidence="2">The sequence shown here is derived from an EMBL/GenBank/DDBJ whole genome shotgun (WGS) entry which is preliminary data.</text>
</comment>
<evidence type="ECO:0000313" key="2">
    <source>
        <dbReference type="EMBL" id="EPS41770.1"/>
    </source>
</evidence>
<organism evidence="2 3">
    <name type="scientific">Dactylellina haptotyla (strain CBS 200.50)</name>
    <name type="common">Nematode-trapping fungus</name>
    <name type="synonym">Monacrosporium haptotylum</name>
    <dbReference type="NCBI Taxonomy" id="1284197"/>
    <lineage>
        <taxon>Eukaryota</taxon>
        <taxon>Fungi</taxon>
        <taxon>Dikarya</taxon>
        <taxon>Ascomycota</taxon>
        <taxon>Pezizomycotina</taxon>
        <taxon>Orbiliomycetes</taxon>
        <taxon>Orbiliales</taxon>
        <taxon>Orbiliaceae</taxon>
        <taxon>Dactylellina</taxon>
    </lineage>
</organism>
<proteinExistence type="predicted"/>
<sequence length="392" mass="44792">MATAKPLALAAKPDLYMILTSFHRPQPDIHLLLSQQIVCSLSRPLKKAYVTAVTHDRHIIFNDEKYICIKLDWWHRDSLIIILKAIHHHPEAFPDVNDMSFRVFWGIPATLDTLQIDLSAWFVRYFEHWKSRRLEYGYEPWLVVGKVFDYDEDYAKLSARIIVEFTGWKDGGGMLTGPKGTKGLETDGPLEMWEGWAPREVMGEVEKMKMEQYRLLYEILDAMDTWYRHIVHLKTSKQGSCTCSPIEDCVVVGKALITTLKSQGLIHRRHDHVAFRGSILELRRLLQPTEVKLRRALGGFGYGRCKVYDSMRKLLKDVDTILSKVRGFKYDGTVEEFNIDALCGVMMVLPWSTGQMGVVAVGVSLLLMVAITISWSVLKTLLSGACFLAKLI</sequence>
<protein>
    <submittedName>
        <fullName evidence="2">Uncharacterized protein</fullName>
    </submittedName>
</protein>
<evidence type="ECO:0000313" key="3">
    <source>
        <dbReference type="Proteomes" id="UP000015100"/>
    </source>
</evidence>
<dbReference type="EMBL" id="AQGS01000153">
    <property type="protein sequence ID" value="EPS41770.1"/>
    <property type="molecule type" value="Genomic_DNA"/>
</dbReference>
<dbReference type="HOGENOM" id="CLU_704022_0_0_1"/>
<dbReference type="Proteomes" id="UP000015100">
    <property type="component" value="Unassembled WGS sequence"/>
</dbReference>
<evidence type="ECO:0000256" key="1">
    <source>
        <dbReference type="SAM" id="Phobius"/>
    </source>
</evidence>
<gene>
    <name evidence="2" type="ORF">H072_4253</name>
</gene>
<name>S8AFE0_DACHA</name>
<dbReference type="OrthoDB" id="5295084at2759"/>
<keyword evidence="1" id="KW-0472">Membrane</keyword>
<accession>S8AFE0</accession>
<dbReference type="AlphaFoldDB" id="S8AFE0"/>
<reference evidence="3" key="2">
    <citation type="submission" date="2013-04" db="EMBL/GenBank/DDBJ databases">
        <title>Genomic mechanisms accounting for the adaptation to parasitism in nematode-trapping fungi.</title>
        <authorList>
            <person name="Ahren D.G."/>
        </authorList>
    </citation>
    <scope>NUCLEOTIDE SEQUENCE [LARGE SCALE GENOMIC DNA]</scope>
    <source>
        <strain evidence="3">CBS 200.50</strain>
    </source>
</reference>
<dbReference type="OMA" id="GWAPREV"/>
<keyword evidence="1" id="KW-0812">Transmembrane</keyword>
<keyword evidence="3" id="KW-1185">Reference proteome</keyword>
<keyword evidence="1" id="KW-1133">Transmembrane helix</keyword>
<feature type="transmembrane region" description="Helical" evidence="1">
    <location>
        <begin position="356"/>
        <end position="378"/>
    </location>
</feature>